<dbReference type="InterPro" id="IPR040256">
    <property type="entry name" value="At4g02000-like"/>
</dbReference>
<dbReference type="InterPro" id="IPR025558">
    <property type="entry name" value="DUF4283"/>
</dbReference>
<keyword evidence="2" id="KW-1185">Reference proteome</keyword>
<proteinExistence type="predicted"/>
<dbReference type="InParanoid" id="A0A6I9SIW9"/>
<dbReference type="Pfam" id="PF14111">
    <property type="entry name" value="DUF4283"/>
    <property type="match status" value="1"/>
</dbReference>
<feature type="non-terminal residue" evidence="3">
    <location>
        <position position="268"/>
    </location>
</feature>
<dbReference type="KEGG" id="sind:105155263"/>
<protein>
    <submittedName>
        <fullName evidence="3">Uncharacterized protein LOC105155263</fullName>
    </submittedName>
</protein>
<reference evidence="3" key="1">
    <citation type="submission" date="2025-08" db="UniProtKB">
        <authorList>
            <consortium name="RefSeq"/>
        </authorList>
    </citation>
    <scope>IDENTIFICATION</scope>
</reference>
<dbReference type="GeneID" id="105155263"/>
<accession>A0A6I9SIW9</accession>
<dbReference type="PANTHER" id="PTHR31286">
    <property type="entry name" value="GLYCINE-RICH CELL WALL STRUCTURAL PROTEIN 1.8-LIKE"/>
    <property type="match status" value="1"/>
</dbReference>
<dbReference type="AlphaFoldDB" id="A0A6I9SIW9"/>
<gene>
    <name evidence="3" type="primary">LOC105155263</name>
</gene>
<dbReference type="PANTHER" id="PTHR31286:SF180">
    <property type="entry name" value="OS10G0362600 PROTEIN"/>
    <property type="match status" value="1"/>
</dbReference>
<dbReference type="OrthoDB" id="1939300at2759"/>
<evidence type="ECO:0000313" key="2">
    <source>
        <dbReference type="Proteomes" id="UP000504604"/>
    </source>
</evidence>
<dbReference type="FunCoup" id="A0A6I9SIW9">
    <property type="interactions" value="2"/>
</dbReference>
<sequence>MARAPTGLFIGNIPLHACSDSNIDDKIARDFNNSTRKTLSYVAPTVQNGEIIVRPSLDTIRNGSQHWKTTAVGYFLEKRPYYHHLKEFTHSIWPTLREVTATSNGFFFFQFKTVIDMEEIIEGGPWLYQGQPIVRQKWEPGMAMRKLKHIQVLVWIKLRHLPMEFWTTEGLRTVASGVGKPLYPDAITRACTRLDFARICVMIDVTQKMAKQIIIMTPDENGGETPCRIDVEYEWLPLKCTTCMTLGHMDKECTLNKPHKQMKPPVAV</sequence>
<evidence type="ECO:0000313" key="3">
    <source>
        <dbReference type="RefSeq" id="XP_011069437.1"/>
    </source>
</evidence>
<dbReference type="Proteomes" id="UP000504604">
    <property type="component" value="Unplaced"/>
</dbReference>
<dbReference type="RefSeq" id="XP_011069437.1">
    <property type="nucleotide sequence ID" value="XM_011071135.1"/>
</dbReference>
<evidence type="ECO:0000259" key="1">
    <source>
        <dbReference type="Pfam" id="PF14111"/>
    </source>
</evidence>
<feature type="domain" description="DUF4283" evidence="1">
    <location>
        <begin position="65"/>
        <end position="142"/>
    </location>
</feature>
<name>A0A6I9SIW9_SESIN</name>
<organism evidence="2 3">
    <name type="scientific">Sesamum indicum</name>
    <name type="common">Oriental sesame</name>
    <name type="synonym">Sesamum orientale</name>
    <dbReference type="NCBI Taxonomy" id="4182"/>
    <lineage>
        <taxon>Eukaryota</taxon>
        <taxon>Viridiplantae</taxon>
        <taxon>Streptophyta</taxon>
        <taxon>Embryophyta</taxon>
        <taxon>Tracheophyta</taxon>
        <taxon>Spermatophyta</taxon>
        <taxon>Magnoliopsida</taxon>
        <taxon>eudicotyledons</taxon>
        <taxon>Gunneridae</taxon>
        <taxon>Pentapetalae</taxon>
        <taxon>asterids</taxon>
        <taxon>lamiids</taxon>
        <taxon>Lamiales</taxon>
        <taxon>Pedaliaceae</taxon>
        <taxon>Sesamum</taxon>
    </lineage>
</organism>